<evidence type="ECO:0000313" key="3">
    <source>
        <dbReference type="EMBL" id="PHN06583.1"/>
    </source>
</evidence>
<reference evidence="3 4" key="1">
    <citation type="submission" date="2017-10" db="EMBL/GenBank/DDBJ databases">
        <title>The draft genome sequence of Lewinella nigricans NBRC 102662.</title>
        <authorList>
            <person name="Wang K."/>
        </authorList>
    </citation>
    <scope>NUCLEOTIDE SEQUENCE [LARGE SCALE GENOMIC DNA]</scope>
    <source>
        <strain evidence="3 4">NBRC 102662</strain>
    </source>
</reference>
<sequence length="360" mass="40682">MCKLFTFFPGYSTLLWCLLIAACSGRSDQYGPRGNSVVVSTHQDSSTNGSLAYTPEAGKPLMQVLRRIYRDQRDRLWFVGDDVYCYDRDTLLNYSEQPVFQKTVVRQIAEDRDGNLWFGTSEGLVVYRPGEETFTRFTDKNGPFHNDIWSLEIDREGSIWVGTLEGASRFDGREFTPFVLPDTAPDRSRGVTSARIVHAITEDRSGKMWFGTNGGAYIYDGQSLTNLSEKDGLCNNVVNHILEDRSGNIWLATHHNGVCFWDGKTFTRGEDLRGTEAWSLYEDRSGNIWFPIENAGVYRYDGSVFTNFHEKQGLMMNGVHTIAEDRAGHLWLGGFEGLYHYDGSSFVQVNGAGPWPDCTD</sequence>
<comment type="caution">
    <text evidence="3">The sequence shown here is derived from an EMBL/GenBank/DDBJ whole genome shotgun (WGS) entry which is preliminary data.</text>
</comment>
<dbReference type="OrthoDB" id="799853at2"/>
<gene>
    <name evidence="3" type="ORF">CRP01_09770</name>
</gene>
<evidence type="ECO:0008006" key="5">
    <source>
        <dbReference type="Google" id="ProtNLM"/>
    </source>
</evidence>
<dbReference type="RefSeq" id="WP_099149839.1">
    <property type="nucleotide sequence ID" value="NZ_PDUD01000017.1"/>
</dbReference>
<dbReference type="EMBL" id="PDUD01000017">
    <property type="protein sequence ID" value="PHN06583.1"/>
    <property type="molecule type" value="Genomic_DNA"/>
</dbReference>
<feature type="signal peptide" evidence="2">
    <location>
        <begin position="1"/>
        <end position="21"/>
    </location>
</feature>
<dbReference type="GO" id="GO:0000155">
    <property type="term" value="F:phosphorelay sensor kinase activity"/>
    <property type="evidence" value="ECO:0007669"/>
    <property type="project" value="TreeGrafter"/>
</dbReference>
<dbReference type="Proteomes" id="UP000223913">
    <property type="component" value="Unassembled WGS sequence"/>
</dbReference>
<evidence type="ECO:0000256" key="1">
    <source>
        <dbReference type="ARBA" id="ARBA00022553"/>
    </source>
</evidence>
<name>A0A2D0NFM2_FLAN2</name>
<dbReference type="AlphaFoldDB" id="A0A2D0NFM2"/>
<evidence type="ECO:0000313" key="4">
    <source>
        <dbReference type="Proteomes" id="UP000223913"/>
    </source>
</evidence>
<keyword evidence="2" id="KW-0732">Signal</keyword>
<feature type="chain" id="PRO_5012338725" description="Histidine kinase" evidence="2">
    <location>
        <begin position="22"/>
        <end position="360"/>
    </location>
</feature>
<dbReference type="Pfam" id="PF07494">
    <property type="entry name" value="Reg_prop"/>
    <property type="match status" value="5"/>
</dbReference>
<dbReference type="PROSITE" id="PS51257">
    <property type="entry name" value="PROKAR_LIPOPROTEIN"/>
    <property type="match status" value="1"/>
</dbReference>
<dbReference type="InterPro" id="IPR015943">
    <property type="entry name" value="WD40/YVTN_repeat-like_dom_sf"/>
</dbReference>
<dbReference type="PANTHER" id="PTHR43547:SF2">
    <property type="entry name" value="HYBRID SIGNAL TRANSDUCTION HISTIDINE KINASE C"/>
    <property type="match status" value="1"/>
</dbReference>
<dbReference type="PANTHER" id="PTHR43547">
    <property type="entry name" value="TWO-COMPONENT HISTIDINE KINASE"/>
    <property type="match status" value="1"/>
</dbReference>
<proteinExistence type="predicted"/>
<dbReference type="SUPFAM" id="SSF63829">
    <property type="entry name" value="Calcium-dependent phosphotriesterase"/>
    <property type="match status" value="2"/>
</dbReference>
<keyword evidence="4" id="KW-1185">Reference proteome</keyword>
<accession>A0A2D0NFM2</accession>
<protein>
    <recommendedName>
        <fullName evidence="5">Histidine kinase</fullName>
    </recommendedName>
</protein>
<dbReference type="InterPro" id="IPR011110">
    <property type="entry name" value="Reg_prop"/>
</dbReference>
<evidence type="ECO:0000256" key="2">
    <source>
        <dbReference type="SAM" id="SignalP"/>
    </source>
</evidence>
<dbReference type="Gene3D" id="2.130.10.10">
    <property type="entry name" value="YVTN repeat-like/Quinoprotein amine dehydrogenase"/>
    <property type="match status" value="4"/>
</dbReference>
<keyword evidence="1" id="KW-0597">Phosphoprotein</keyword>
<organism evidence="3 4">
    <name type="scientific">Flavilitoribacter nigricans (strain ATCC 23147 / DSM 23189 / NBRC 102662 / NCIMB 1420 / SS-2)</name>
    <name type="common">Lewinella nigricans</name>
    <dbReference type="NCBI Taxonomy" id="1122177"/>
    <lineage>
        <taxon>Bacteria</taxon>
        <taxon>Pseudomonadati</taxon>
        <taxon>Bacteroidota</taxon>
        <taxon>Saprospiria</taxon>
        <taxon>Saprospirales</taxon>
        <taxon>Lewinellaceae</taxon>
        <taxon>Flavilitoribacter</taxon>
    </lineage>
</organism>